<dbReference type="PANTHER" id="PTHR10993:SF7">
    <property type="entry name" value="LIPOYLTRANSFERASE 2, MITOCHONDRIAL-RELATED"/>
    <property type="match status" value="1"/>
</dbReference>
<evidence type="ECO:0000259" key="10">
    <source>
        <dbReference type="PROSITE" id="PS51733"/>
    </source>
</evidence>
<evidence type="ECO:0000313" key="11">
    <source>
        <dbReference type="EMBL" id="GAV19456.1"/>
    </source>
</evidence>
<dbReference type="Gene3D" id="3.30.930.10">
    <property type="entry name" value="Bira Bifunctional Protein, Domain 2"/>
    <property type="match status" value="1"/>
</dbReference>
<dbReference type="EMBL" id="BDFD01000002">
    <property type="protein sequence ID" value="GAV19456.1"/>
    <property type="molecule type" value="Genomic_DNA"/>
</dbReference>
<dbReference type="UniPathway" id="UPA00538">
    <property type="reaction ID" value="UER00592"/>
</dbReference>
<evidence type="ECO:0000256" key="3">
    <source>
        <dbReference type="ARBA" id="ARBA00023315"/>
    </source>
</evidence>
<dbReference type="GO" id="GO:0033819">
    <property type="term" value="F:lipoyl(octanoyl) transferase activity"/>
    <property type="evidence" value="ECO:0007669"/>
    <property type="project" value="UniProtKB-EC"/>
</dbReference>
<feature type="domain" description="BPL/LPL catalytic" evidence="10">
    <location>
        <begin position="28"/>
        <end position="198"/>
    </location>
</feature>
<evidence type="ECO:0000256" key="5">
    <source>
        <dbReference type="HAMAP-Rule" id="MF_00013"/>
    </source>
</evidence>
<evidence type="ECO:0000256" key="6">
    <source>
        <dbReference type="PIRNR" id="PIRNR016262"/>
    </source>
</evidence>
<dbReference type="Proteomes" id="UP000231632">
    <property type="component" value="Unassembled WGS sequence"/>
</dbReference>
<dbReference type="PIRSF" id="PIRSF016262">
    <property type="entry name" value="LPLase"/>
    <property type="match status" value="1"/>
</dbReference>
<evidence type="ECO:0000313" key="12">
    <source>
        <dbReference type="Proteomes" id="UP000231632"/>
    </source>
</evidence>
<dbReference type="EC" id="2.3.1.181" evidence="5 6"/>
<dbReference type="NCBIfam" id="TIGR00214">
    <property type="entry name" value="lipB"/>
    <property type="match status" value="1"/>
</dbReference>
<comment type="similarity">
    <text evidence="5 6">Belongs to the LipB family.</text>
</comment>
<dbReference type="InterPro" id="IPR000544">
    <property type="entry name" value="Octanoyltransferase"/>
</dbReference>
<comment type="caution">
    <text evidence="11">The sequence shown here is derived from an EMBL/GenBank/DDBJ whole genome shotgun (WGS) entry which is preliminary data.</text>
</comment>
<keyword evidence="5" id="KW-0963">Cytoplasm</keyword>
<dbReference type="AlphaFoldDB" id="A0A1L8CKL7"/>
<reference evidence="11 12" key="1">
    <citation type="journal article" date="2017" name="Arch. Microbiol.">
        <title>Mariprofundus micogutta sp. nov., a novel iron-oxidizing zetaproteobacterium isolated from a deep-sea hydrothermal field at the Bayonnaise knoll of the Izu-Ogasawara arc, and a description of Mariprofundales ord. nov. and Zetaproteobacteria classis nov.</title>
        <authorList>
            <person name="Makita H."/>
            <person name="Tanaka E."/>
            <person name="Mitsunobu S."/>
            <person name="Miyazaki M."/>
            <person name="Nunoura T."/>
            <person name="Uematsu K."/>
            <person name="Takaki Y."/>
            <person name="Nishi S."/>
            <person name="Shimamura S."/>
            <person name="Takai K."/>
        </authorList>
    </citation>
    <scope>NUCLEOTIDE SEQUENCE [LARGE SCALE GENOMIC DNA]</scope>
    <source>
        <strain evidence="11 12">ET2</strain>
    </source>
</reference>
<dbReference type="GO" id="GO:0009249">
    <property type="term" value="P:protein lipoylation"/>
    <property type="evidence" value="ECO:0007669"/>
    <property type="project" value="InterPro"/>
</dbReference>
<comment type="subcellular location">
    <subcellularLocation>
        <location evidence="5">Cytoplasm</location>
    </subcellularLocation>
</comment>
<evidence type="ECO:0000256" key="8">
    <source>
        <dbReference type="PIRSR" id="PIRSR016262-2"/>
    </source>
</evidence>
<proteinExistence type="inferred from homology"/>
<evidence type="ECO:0000256" key="4">
    <source>
        <dbReference type="ARBA" id="ARBA00024732"/>
    </source>
</evidence>
<protein>
    <recommendedName>
        <fullName evidence="5 6">Octanoyltransferase</fullName>
        <ecNumber evidence="5 6">2.3.1.181</ecNumber>
    </recommendedName>
    <alternativeName>
        <fullName evidence="5">Lipoate-protein ligase B</fullName>
    </alternativeName>
    <alternativeName>
        <fullName evidence="5">Lipoyl/octanoyl transferase</fullName>
    </alternativeName>
    <alternativeName>
        <fullName evidence="5">Octanoyl-[acyl-carrier-protein]-protein N-octanoyltransferase</fullName>
    </alternativeName>
</protein>
<comment type="function">
    <text evidence="4 5 6">Catalyzes the transfer of endogenously produced octanoic acid from octanoyl-acyl-carrier-protein onto the lipoyl domains of lipoate-dependent enzymes. Lipoyl-ACP can also act as a substrate although octanoyl-ACP is likely to be the physiological substrate.</text>
</comment>
<feature type="binding site" evidence="5 8">
    <location>
        <begin position="134"/>
        <end position="136"/>
    </location>
    <ligand>
        <name>substrate</name>
    </ligand>
</feature>
<comment type="miscellaneous">
    <text evidence="5">In the reaction, the free carboxyl group of octanoic acid is attached via an amide linkage to the epsilon-amino group of a specific lysine residue of lipoyl domains of lipoate-dependent enzymes.</text>
</comment>
<dbReference type="InterPro" id="IPR045864">
    <property type="entry name" value="aa-tRNA-synth_II/BPL/LPL"/>
</dbReference>
<feature type="active site" description="Acyl-thioester intermediate" evidence="5 7">
    <location>
        <position position="165"/>
    </location>
</feature>
<dbReference type="Pfam" id="PF21948">
    <property type="entry name" value="LplA-B_cat"/>
    <property type="match status" value="1"/>
</dbReference>
<dbReference type="InterPro" id="IPR004143">
    <property type="entry name" value="BPL_LPL_catalytic"/>
</dbReference>
<organism evidence="11 12">
    <name type="scientific">Mariprofundus micogutta</name>
    <dbReference type="NCBI Taxonomy" id="1921010"/>
    <lineage>
        <taxon>Bacteria</taxon>
        <taxon>Pseudomonadati</taxon>
        <taxon>Pseudomonadota</taxon>
        <taxon>Candidatius Mariprofundia</taxon>
        <taxon>Mariprofundales</taxon>
        <taxon>Mariprofundaceae</taxon>
        <taxon>Mariprofundus</taxon>
    </lineage>
</organism>
<evidence type="ECO:0000256" key="1">
    <source>
        <dbReference type="ARBA" id="ARBA00004821"/>
    </source>
</evidence>
<dbReference type="CDD" id="cd16444">
    <property type="entry name" value="LipB"/>
    <property type="match status" value="1"/>
</dbReference>
<keyword evidence="3 5" id="KW-0012">Acyltransferase</keyword>
<dbReference type="STRING" id="1921010.MMIC_P0390"/>
<comment type="catalytic activity">
    <reaction evidence="5 6">
        <text>octanoyl-[ACP] + L-lysyl-[protein] = N(6)-octanoyl-L-lysyl-[protein] + holo-[ACP] + H(+)</text>
        <dbReference type="Rhea" id="RHEA:17665"/>
        <dbReference type="Rhea" id="RHEA-COMP:9636"/>
        <dbReference type="Rhea" id="RHEA-COMP:9685"/>
        <dbReference type="Rhea" id="RHEA-COMP:9752"/>
        <dbReference type="Rhea" id="RHEA-COMP:9928"/>
        <dbReference type="ChEBI" id="CHEBI:15378"/>
        <dbReference type="ChEBI" id="CHEBI:29969"/>
        <dbReference type="ChEBI" id="CHEBI:64479"/>
        <dbReference type="ChEBI" id="CHEBI:78463"/>
        <dbReference type="ChEBI" id="CHEBI:78809"/>
        <dbReference type="EC" id="2.3.1.181"/>
    </reaction>
</comment>
<name>A0A1L8CKL7_9PROT</name>
<comment type="pathway">
    <text evidence="1 5 6">Protein modification; protein lipoylation via endogenous pathway; protein N(6)-(lipoyl)lysine from octanoyl-[acyl-carrier-protein]: step 1/2.</text>
</comment>
<accession>A0A1L8CKL7</accession>
<feature type="binding site" evidence="5 8">
    <location>
        <begin position="67"/>
        <end position="74"/>
    </location>
    <ligand>
        <name>substrate</name>
    </ligand>
</feature>
<keyword evidence="12" id="KW-1185">Reference proteome</keyword>
<feature type="binding site" evidence="5 8">
    <location>
        <begin position="147"/>
        <end position="149"/>
    </location>
    <ligand>
        <name>substrate</name>
    </ligand>
</feature>
<dbReference type="HAMAP" id="MF_00013">
    <property type="entry name" value="LipB"/>
    <property type="match status" value="1"/>
</dbReference>
<dbReference type="InterPro" id="IPR020605">
    <property type="entry name" value="Octanoyltransferase_CS"/>
</dbReference>
<dbReference type="SUPFAM" id="SSF55681">
    <property type="entry name" value="Class II aaRS and biotin synthetases"/>
    <property type="match status" value="1"/>
</dbReference>
<evidence type="ECO:0000256" key="7">
    <source>
        <dbReference type="PIRSR" id="PIRSR016262-1"/>
    </source>
</evidence>
<dbReference type="GO" id="GO:0005737">
    <property type="term" value="C:cytoplasm"/>
    <property type="evidence" value="ECO:0007669"/>
    <property type="project" value="UniProtKB-SubCell"/>
</dbReference>
<feature type="site" description="Lowers pKa of active site Cys" evidence="5 9">
    <location>
        <position position="131"/>
    </location>
</feature>
<dbReference type="PROSITE" id="PS01313">
    <property type="entry name" value="LIPB"/>
    <property type="match status" value="1"/>
</dbReference>
<dbReference type="PROSITE" id="PS51733">
    <property type="entry name" value="BPL_LPL_CATALYTIC"/>
    <property type="match status" value="1"/>
</dbReference>
<evidence type="ECO:0000256" key="9">
    <source>
        <dbReference type="PIRSR" id="PIRSR016262-3"/>
    </source>
</evidence>
<gene>
    <name evidence="5" type="primary">lipB</name>
    <name evidence="11" type="ORF">MMIC_P0390</name>
</gene>
<dbReference type="PANTHER" id="PTHR10993">
    <property type="entry name" value="OCTANOYLTRANSFERASE"/>
    <property type="match status" value="1"/>
</dbReference>
<keyword evidence="2 5" id="KW-0808">Transferase</keyword>
<evidence type="ECO:0000256" key="2">
    <source>
        <dbReference type="ARBA" id="ARBA00022679"/>
    </source>
</evidence>
<sequence length="198" mass="22031">MEYQWLAVQPYEPVWQMLHARADAVAAALQNEIIYCCEHEPVYTTGRRGVDNRLGAVLHAPVVHSDRGGEMTFHGTGQIMLYPVIHLRNREIGVKRYVHLLEQSCIELLKESGIDAKRNCGFPGVWTEKGKIAALGVRITKGVAYHGMALNVDVDPKWFAAINPCGLCSAAVSISDFTEPQALSDLANRWQNSFQTLL</sequence>